<dbReference type="EMBL" id="VOAH01000007">
    <property type="protein sequence ID" value="TVP40487.1"/>
    <property type="molecule type" value="Genomic_DNA"/>
</dbReference>
<gene>
    <name evidence="2" type="ORF">NARC_70065</name>
</gene>
<proteinExistence type="predicted"/>
<feature type="transmembrane region" description="Helical" evidence="1">
    <location>
        <begin position="12"/>
        <end position="31"/>
    </location>
</feature>
<keyword evidence="1" id="KW-0812">Transmembrane</keyword>
<keyword evidence="1" id="KW-1133">Transmembrane helix</keyword>
<organism evidence="2 3">
    <name type="scientific">Candidatus Nitrosocosmicus arcticus</name>
    <dbReference type="NCBI Taxonomy" id="2035267"/>
    <lineage>
        <taxon>Archaea</taxon>
        <taxon>Nitrososphaerota</taxon>
        <taxon>Nitrososphaeria</taxon>
        <taxon>Nitrososphaerales</taxon>
        <taxon>Nitrososphaeraceae</taxon>
        <taxon>Candidatus Nitrosocosmicus</taxon>
    </lineage>
</organism>
<accession>A0A557SV53</accession>
<dbReference type="Proteomes" id="UP000315289">
    <property type="component" value="Unassembled WGS sequence"/>
</dbReference>
<protein>
    <submittedName>
        <fullName evidence="2">Uncharacterized protein</fullName>
    </submittedName>
</protein>
<evidence type="ECO:0000313" key="3">
    <source>
        <dbReference type="Proteomes" id="UP000315289"/>
    </source>
</evidence>
<dbReference type="AlphaFoldDB" id="A0A557SV53"/>
<reference evidence="2 3" key="1">
    <citation type="journal article" date="2019" name="Front. Microbiol.">
        <title>Ammonia Oxidation by the Arctic Terrestrial Thaumarchaeote Candidatus Nitrosocosmicus arcticus Is Stimulated by Increasing Temperatures.</title>
        <authorList>
            <person name="Alves R.J.E."/>
            <person name="Kerou M."/>
            <person name="Zappe A."/>
            <person name="Bittner R."/>
            <person name="Abby S.S."/>
            <person name="Schmidt H.A."/>
            <person name="Pfeifer K."/>
            <person name="Schleper C."/>
        </authorList>
    </citation>
    <scope>NUCLEOTIDE SEQUENCE [LARGE SCALE GENOMIC DNA]</scope>
    <source>
        <strain evidence="2 3">Kfb</strain>
    </source>
</reference>
<keyword evidence="3" id="KW-1185">Reference proteome</keyword>
<comment type="caution">
    <text evidence="2">The sequence shown here is derived from an EMBL/GenBank/DDBJ whole genome shotgun (WGS) entry which is preliminary data.</text>
</comment>
<evidence type="ECO:0000256" key="1">
    <source>
        <dbReference type="SAM" id="Phobius"/>
    </source>
</evidence>
<keyword evidence="1" id="KW-0472">Membrane</keyword>
<name>A0A557SV53_9ARCH</name>
<sequence>MKNLISIIMNKLIPSSTYTQGTLLLLIIPVFKHNDKKNSRKSPYFVNFV</sequence>
<evidence type="ECO:0000313" key="2">
    <source>
        <dbReference type="EMBL" id="TVP40487.1"/>
    </source>
</evidence>